<sequence>MSSRFKRHVAGIETMVRLYKKISDNHHVIAQGTRVSEFKRQLSHTEDLSEFSVYFSHADGTCEKLEDDDILDERLQTCALELVPNNESATLDELHFEASRDLKEHKPYSWFYTLSNDVRNQRVTQKQALLLGYAMEDYWPSTLMLLGFEKSNVEILVQDKRGLNIPNGTCGLIHWIQKFASRATLQALVDTLRLLDDVKTGLINWDKIMHIVKSTVSCEKCA</sequence>
<dbReference type="GeneID" id="106053026"/>
<dbReference type="RefSeq" id="XP_055873446.1">
    <property type="nucleotide sequence ID" value="XM_056017471.1"/>
</dbReference>
<proteinExistence type="predicted"/>
<accession>A0A9W2ZEQ4</accession>
<dbReference type="Proteomes" id="UP001165740">
    <property type="component" value="Chromosome 18"/>
</dbReference>
<gene>
    <name evidence="2" type="primary">LOC106053026</name>
</gene>
<name>A0A9W2ZEQ4_BIOGL</name>
<reference evidence="2" key="1">
    <citation type="submission" date="2025-08" db="UniProtKB">
        <authorList>
            <consortium name="RefSeq"/>
        </authorList>
    </citation>
    <scope>IDENTIFICATION</scope>
</reference>
<evidence type="ECO:0000313" key="1">
    <source>
        <dbReference type="Proteomes" id="UP001165740"/>
    </source>
</evidence>
<organism evidence="1 2">
    <name type="scientific">Biomphalaria glabrata</name>
    <name type="common">Bloodfluke planorb</name>
    <name type="synonym">Freshwater snail</name>
    <dbReference type="NCBI Taxonomy" id="6526"/>
    <lineage>
        <taxon>Eukaryota</taxon>
        <taxon>Metazoa</taxon>
        <taxon>Spiralia</taxon>
        <taxon>Lophotrochozoa</taxon>
        <taxon>Mollusca</taxon>
        <taxon>Gastropoda</taxon>
        <taxon>Heterobranchia</taxon>
        <taxon>Euthyneura</taxon>
        <taxon>Panpulmonata</taxon>
        <taxon>Hygrophila</taxon>
        <taxon>Lymnaeoidea</taxon>
        <taxon>Planorbidae</taxon>
        <taxon>Biomphalaria</taxon>
    </lineage>
</organism>
<dbReference type="AlphaFoldDB" id="A0A9W2ZEQ4"/>
<keyword evidence="1" id="KW-1185">Reference proteome</keyword>
<evidence type="ECO:0000313" key="2">
    <source>
        <dbReference type="RefSeq" id="XP_055873446.1"/>
    </source>
</evidence>
<protein>
    <submittedName>
        <fullName evidence="2">Uncharacterized protein LOC106053026</fullName>
    </submittedName>
</protein>